<accession>A0A3D4S313</accession>
<comment type="similarity">
    <text evidence="1">Belongs to the peptidase C40 family.</text>
</comment>
<evidence type="ECO:0000256" key="3">
    <source>
        <dbReference type="ARBA" id="ARBA00022801"/>
    </source>
</evidence>
<comment type="caution">
    <text evidence="8">The sequence shown here is derived from an EMBL/GenBank/DDBJ whole genome shotgun (WGS) entry which is preliminary data.</text>
</comment>
<dbReference type="SMART" id="SM00287">
    <property type="entry name" value="SH3b"/>
    <property type="match status" value="1"/>
</dbReference>
<dbReference type="GO" id="GO:0008234">
    <property type="term" value="F:cysteine-type peptidase activity"/>
    <property type="evidence" value="ECO:0007669"/>
    <property type="project" value="UniProtKB-KW"/>
</dbReference>
<evidence type="ECO:0000256" key="2">
    <source>
        <dbReference type="ARBA" id="ARBA00022670"/>
    </source>
</evidence>
<dbReference type="Pfam" id="PF05382">
    <property type="entry name" value="Amidase_5"/>
    <property type="match status" value="1"/>
</dbReference>
<dbReference type="AlphaFoldDB" id="A0A3D4S313"/>
<feature type="domain" description="NlpC/P60" evidence="7">
    <location>
        <begin position="2"/>
        <end position="148"/>
    </location>
</feature>
<dbReference type="SUPFAM" id="SSF54001">
    <property type="entry name" value="Cysteine proteinases"/>
    <property type="match status" value="1"/>
</dbReference>
<dbReference type="Pfam" id="PF08230">
    <property type="entry name" value="CW_7"/>
    <property type="match status" value="1"/>
</dbReference>
<dbReference type="Proteomes" id="UP000262195">
    <property type="component" value="Unassembled WGS sequence"/>
</dbReference>
<dbReference type="SMART" id="SM01095">
    <property type="entry name" value="Cpl-7"/>
    <property type="match status" value="1"/>
</dbReference>
<dbReference type="InterPro" id="IPR008044">
    <property type="entry name" value="Phage_lysin"/>
</dbReference>
<evidence type="ECO:0000313" key="9">
    <source>
        <dbReference type="Proteomes" id="UP000262195"/>
    </source>
</evidence>
<evidence type="ECO:0000256" key="1">
    <source>
        <dbReference type="ARBA" id="ARBA00007074"/>
    </source>
</evidence>
<dbReference type="InterPro" id="IPR038765">
    <property type="entry name" value="Papain-like_cys_pep_sf"/>
</dbReference>
<dbReference type="Gene3D" id="2.30.30.40">
    <property type="entry name" value="SH3 Domains"/>
    <property type="match status" value="1"/>
</dbReference>
<evidence type="ECO:0000259" key="6">
    <source>
        <dbReference type="PROSITE" id="PS51781"/>
    </source>
</evidence>
<gene>
    <name evidence="8" type="ORF">DIW15_00325</name>
</gene>
<evidence type="ECO:0000259" key="7">
    <source>
        <dbReference type="PROSITE" id="PS51935"/>
    </source>
</evidence>
<evidence type="ECO:0000256" key="5">
    <source>
        <dbReference type="SAM" id="MobiDB-lite"/>
    </source>
</evidence>
<dbReference type="Gene3D" id="3.90.1720.10">
    <property type="entry name" value="endopeptidase domain like (from Nostoc punctiforme)"/>
    <property type="match status" value="1"/>
</dbReference>
<feature type="domain" description="SH3b" evidence="6">
    <location>
        <begin position="217"/>
        <end position="285"/>
    </location>
</feature>
<dbReference type="GO" id="GO:0006508">
    <property type="term" value="P:proteolysis"/>
    <property type="evidence" value="ECO:0007669"/>
    <property type="project" value="UniProtKB-KW"/>
</dbReference>
<keyword evidence="4" id="KW-0788">Thiol protease</keyword>
<dbReference type="PROSITE" id="PS51781">
    <property type="entry name" value="SH3B"/>
    <property type="match status" value="1"/>
</dbReference>
<dbReference type="Pfam" id="PF08460">
    <property type="entry name" value="SH3_5"/>
    <property type="match status" value="1"/>
</dbReference>
<evidence type="ECO:0000256" key="4">
    <source>
        <dbReference type="ARBA" id="ARBA00022807"/>
    </source>
</evidence>
<dbReference type="EMBL" id="DQHO01000003">
    <property type="protein sequence ID" value="HCS93140.1"/>
    <property type="molecule type" value="Genomic_DNA"/>
</dbReference>
<reference evidence="8 9" key="1">
    <citation type="journal article" date="2018" name="Nat. Biotechnol.">
        <title>A standardized bacterial taxonomy based on genome phylogeny substantially revises the tree of life.</title>
        <authorList>
            <person name="Parks D.H."/>
            <person name="Chuvochina M."/>
            <person name="Waite D.W."/>
            <person name="Rinke C."/>
            <person name="Skarshewski A."/>
            <person name="Chaumeil P.A."/>
            <person name="Hugenholtz P."/>
        </authorList>
    </citation>
    <scope>NUCLEOTIDE SEQUENCE [LARGE SCALE GENOMIC DNA]</scope>
    <source>
        <strain evidence="8">UBA11306</strain>
    </source>
</reference>
<proteinExistence type="inferred from homology"/>
<feature type="compositionally biased region" description="Polar residues" evidence="5">
    <location>
        <begin position="278"/>
        <end position="294"/>
    </location>
</feature>
<dbReference type="InterPro" id="IPR000064">
    <property type="entry name" value="NLP_P60_dom"/>
</dbReference>
<organism evidence="8 9">
    <name type="scientific">Bavariicoccus seileri</name>
    <dbReference type="NCBI Taxonomy" id="549685"/>
    <lineage>
        <taxon>Bacteria</taxon>
        <taxon>Bacillati</taxon>
        <taxon>Bacillota</taxon>
        <taxon>Bacilli</taxon>
        <taxon>Lactobacillales</taxon>
        <taxon>Enterococcaceae</taxon>
        <taxon>Bavariicoccus</taxon>
    </lineage>
</organism>
<feature type="region of interest" description="Disordered" evidence="5">
    <location>
        <begin position="275"/>
        <end position="294"/>
    </location>
</feature>
<keyword evidence="2" id="KW-0645">Protease</keyword>
<dbReference type="InterPro" id="IPR003646">
    <property type="entry name" value="SH3-like_bac-type"/>
</dbReference>
<dbReference type="PROSITE" id="PS51935">
    <property type="entry name" value="NLPC_P60"/>
    <property type="match status" value="1"/>
</dbReference>
<name>A0A3D4S313_9ENTE</name>
<sequence length="294" mass="32271">MGINMETAINYMYSLKNRGIRYSMTGSRTGSDGTGDCSGTIYQGLRNGGASNAGWVLNTDSMHSWLEKNGFQNIATNKSWTAKRGDIVIFGKKGASGGAAGHIVIFISNTQIIHCTWKSSTRNGVYVDNEASTCPYSMGWYVYRLKNQSKPKPQPSKKSNNTIVNEVIAGKWGSGTDRTAKLKKAGYDASAIQKLVNQKLNVKTPKPAPAKSTNWIKEKASFTPNTTINVRDKASTSGKVVATYHKGEKVYYDMFKHDGGYVWISYVSSSGKRRYMATGNSKNGKRTSSWGTFK</sequence>
<dbReference type="InterPro" id="IPR013168">
    <property type="entry name" value="Cpl_7_lyso_C"/>
</dbReference>
<keyword evidence="3" id="KW-0378">Hydrolase</keyword>
<protein>
    <submittedName>
        <fullName evidence="8">Uncharacterized protein</fullName>
    </submittedName>
</protein>
<evidence type="ECO:0000313" key="8">
    <source>
        <dbReference type="EMBL" id="HCS93140.1"/>
    </source>
</evidence>
<dbReference type="STRING" id="1121105.GCA_000421665_01330"/>